<protein>
    <recommendedName>
        <fullName evidence="6">Ferric oxidoreductase domain-containing protein</fullName>
    </recommendedName>
</protein>
<feature type="domain" description="Ferric oxidoreductase" evidence="6">
    <location>
        <begin position="11"/>
        <end position="132"/>
    </location>
</feature>
<dbReference type="Proteomes" id="UP000820669">
    <property type="component" value="Unassembled WGS sequence"/>
</dbReference>
<sequence>MNALWYVGRGTGLVSILLLTLVVALGVANRCGRRVLGLPRFAVAAVHRSASLLGVVFVAVHVLTLLLDPDARLSVLDLVLPFHAALSPFWYGLGTVAFDLLAALVVTSLLRARIGPRVWRGVHWLAYACWPIALGHGLGSGSDAGSGWMLVVVGVCVAAVLGAVAWRFSPRFAEVDDRRAATIPRPTAGAR</sequence>
<evidence type="ECO:0000313" key="8">
    <source>
        <dbReference type="Proteomes" id="UP000820669"/>
    </source>
</evidence>
<keyword evidence="8" id="KW-1185">Reference proteome</keyword>
<dbReference type="InterPro" id="IPR013130">
    <property type="entry name" value="Fe3_Rdtase_TM_dom"/>
</dbReference>
<evidence type="ECO:0000256" key="1">
    <source>
        <dbReference type="ARBA" id="ARBA00004141"/>
    </source>
</evidence>
<feature type="transmembrane region" description="Helical" evidence="5">
    <location>
        <begin position="147"/>
        <end position="169"/>
    </location>
</feature>
<organism evidence="7 8">
    <name type="scientific">Pseudonocardia acidicola</name>
    <dbReference type="NCBI Taxonomy" id="2724939"/>
    <lineage>
        <taxon>Bacteria</taxon>
        <taxon>Bacillati</taxon>
        <taxon>Actinomycetota</taxon>
        <taxon>Actinomycetes</taxon>
        <taxon>Pseudonocardiales</taxon>
        <taxon>Pseudonocardiaceae</taxon>
        <taxon>Pseudonocardia</taxon>
    </lineage>
</organism>
<accession>A0ABX1S801</accession>
<keyword evidence="3 5" id="KW-1133">Transmembrane helix</keyword>
<evidence type="ECO:0000313" key="7">
    <source>
        <dbReference type="EMBL" id="NMH97690.1"/>
    </source>
</evidence>
<feature type="transmembrane region" description="Helical" evidence="5">
    <location>
        <begin position="49"/>
        <end position="69"/>
    </location>
</feature>
<comment type="subcellular location">
    <subcellularLocation>
        <location evidence="1">Membrane</location>
        <topology evidence="1">Multi-pass membrane protein</topology>
    </subcellularLocation>
</comment>
<evidence type="ECO:0000256" key="5">
    <source>
        <dbReference type="SAM" id="Phobius"/>
    </source>
</evidence>
<keyword evidence="4 5" id="KW-0472">Membrane</keyword>
<gene>
    <name evidence="7" type="ORF">HF526_10265</name>
</gene>
<comment type="caution">
    <text evidence="7">The sequence shown here is derived from an EMBL/GenBank/DDBJ whole genome shotgun (WGS) entry which is preliminary data.</text>
</comment>
<dbReference type="Pfam" id="PF01794">
    <property type="entry name" value="Ferric_reduct"/>
    <property type="match status" value="1"/>
</dbReference>
<reference evidence="7 8" key="1">
    <citation type="submission" date="2020-04" db="EMBL/GenBank/DDBJ databases">
        <authorList>
            <person name="Klaysubun C."/>
            <person name="Duangmal K."/>
            <person name="Lipun K."/>
        </authorList>
    </citation>
    <scope>NUCLEOTIDE SEQUENCE [LARGE SCALE GENOMIC DNA]</scope>
    <source>
        <strain evidence="7 8">K10HN5</strain>
    </source>
</reference>
<feature type="transmembrane region" description="Helical" evidence="5">
    <location>
        <begin position="6"/>
        <end position="28"/>
    </location>
</feature>
<feature type="transmembrane region" description="Helical" evidence="5">
    <location>
        <begin position="89"/>
        <end position="110"/>
    </location>
</feature>
<evidence type="ECO:0000256" key="2">
    <source>
        <dbReference type="ARBA" id="ARBA00022692"/>
    </source>
</evidence>
<evidence type="ECO:0000256" key="3">
    <source>
        <dbReference type="ARBA" id="ARBA00022989"/>
    </source>
</evidence>
<evidence type="ECO:0000259" key="6">
    <source>
        <dbReference type="Pfam" id="PF01794"/>
    </source>
</evidence>
<dbReference type="EMBL" id="JAAXLA010000014">
    <property type="protein sequence ID" value="NMH97690.1"/>
    <property type="molecule type" value="Genomic_DNA"/>
</dbReference>
<feature type="transmembrane region" description="Helical" evidence="5">
    <location>
        <begin position="122"/>
        <end position="141"/>
    </location>
</feature>
<keyword evidence="2 5" id="KW-0812">Transmembrane</keyword>
<proteinExistence type="predicted"/>
<evidence type="ECO:0000256" key="4">
    <source>
        <dbReference type="ARBA" id="ARBA00023136"/>
    </source>
</evidence>
<name>A0ABX1S801_9PSEU</name>
<dbReference type="RefSeq" id="WP_169381135.1">
    <property type="nucleotide sequence ID" value="NZ_JAAXLA010000014.1"/>
</dbReference>